<feature type="domain" description="HTH tetR-type" evidence="3">
    <location>
        <begin position="9"/>
        <end position="69"/>
    </location>
</feature>
<dbReference type="InterPro" id="IPR009057">
    <property type="entry name" value="Homeodomain-like_sf"/>
</dbReference>
<dbReference type="Gene3D" id="1.10.357.10">
    <property type="entry name" value="Tetracycline Repressor, domain 2"/>
    <property type="match status" value="1"/>
</dbReference>
<accession>A0A3L8P8C6</accession>
<dbReference type="InterPro" id="IPR001647">
    <property type="entry name" value="HTH_TetR"/>
</dbReference>
<organism evidence="4 5">
    <name type="scientific">Nocardioides mangrovicus</name>
    <dbReference type="NCBI Taxonomy" id="2478913"/>
    <lineage>
        <taxon>Bacteria</taxon>
        <taxon>Bacillati</taxon>
        <taxon>Actinomycetota</taxon>
        <taxon>Actinomycetes</taxon>
        <taxon>Propionibacteriales</taxon>
        <taxon>Nocardioidaceae</taxon>
        <taxon>Nocardioides</taxon>
    </lineage>
</organism>
<dbReference type="PRINTS" id="PR00455">
    <property type="entry name" value="HTHTETR"/>
</dbReference>
<sequence>MEGWVPVPGTTSGRLVQSALDLFGRDRYEDVSVQAIARHAEVTTGSLYHHFASKAGLYSLVRRDVERRVADRLEGAAALQGGGPRRELSAIVLVGFDYVVRAGLTRLLAQEWPTEARSPDGDQLVAVIAEVVASPELGLLVGAAWRESLRMTAENPVAEAREALRTLLGTSLVPRPAGTR</sequence>
<dbReference type="PROSITE" id="PS50977">
    <property type="entry name" value="HTH_TETR_2"/>
    <property type="match status" value="1"/>
</dbReference>
<dbReference type="EMBL" id="RDBE01000001">
    <property type="protein sequence ID" value="RLV50718.1"/>
    <property type="molecule type" value="Genomic_DNA"/>
</dbReference>
<dbReference type="Proteomes" id="UP000281708">
    <property type="component" value="Unassembled WGS sequence"/>
</dbReference>
<keyword evidence="1 2" id="KW-0238">DNA-binding</keyword>
<evidence type="ECO:0000256" key="1">
    <source>
        <dbReference type="ARBA" id="ARBA00023125"/>
    </source>
</evidence>
<comment type="caution">
    <text evidence="4">The sequence shown here is derived from an EMBL/GenBank/DDBJ whole genome shotgun (WGS) entry which is preliminary data.</text>
</comment>
<keyword evidence="5" id="KW-1185">Reference proteome</keyword>
<dbReference type="OrthoDB" id="3237195at2"/>
<reference evidence="4 5" key="1">
    <citation type="submission" date="2018-10" db="EMBL/GenBank/DDBJ databases">
        <title>Marmoricola sp. 4Q3S-7 whole genome shotgun sequence.</title>
        <authorList>
            <person name="Li F."/>
        </authorList>
    </citation>
    <scope>NUCLEOTIDE SEQUENCE [LARGE SCALE GENOMIC DNA]</scope>
    <source>
        <strain evidence="4 5">4Q3S-7</strain>
    </source>
</reference>
<proteinExistence type="predicted"/>
<name>A0A3L8P8C6_9ACTN</name>
<dbReference type="PANTHER" id="PTHR43479">
    <property type="entry name" value="ACREF/ENVCD OPERON REPRESSOR-RELATED"/>
    <property type="match status" value="1"/>
</dbReference>
<dbReference type="AlphaFoldDB" id="A0A3L8P8C6"/>
<evidence type="ECO:0000259" key="3">
    <source>
        <dbReference type="PROSITE" id="PS50977"/>
    </source>
</evidence>
<dbReference type="GO" id="GO:0003677">
    <property type="term" value="F:DNA binding"/>
    <property type="evidence" value="ECO:0007669"/>
    <property type="project" value="UniProtKB-UniRule"/>
</dbReference>
<protein>
    <submittedName>
        <fullName evidence="4">TetR/AcrR family transcriptional regulator</fullName>
    </submittedName>
</protein>
<evidence type="ECO:0000313" key="5">
    <source>
        <dbReference type="Proteomes" id="UP000281708"/>
    </source>
</evidence>
<dbReference type="PANTHER" id="PTHR43479:SF11">
    <property type="entry name" value="ACREF_ENVCD OPERON REPRESSOR-RELATED"/>
    <property type="match status" value="1"/>
</dbReference>
<evidence type="ECO:0000313" key="4">
    <source>
        <dbReference type="EMBL" id="RLV50718.1"/>
    </source>
</evidence>
<feature type="DNA-binding region" description="H-T-H motif" evidence="2">
    <location>
        <begin position="32"/>
        <end position="51"/>
    </location>
</feature>
<gene>
    <name evidence="4" type="ORF">D9V37_01770</name>
</gene>
<evidence type="ECO:0000256" key="2">
    <source>
        <dbReference type="PROSITE-ProRule" id="PRU00335"/>
    </source>
</evidence>
<dbReference type="InterPro" id="IPR050624">
    <property type="entry name" value="HTH-type_Tx_Regulator"/>
</dbReference>
<dbReference type="SUPFAM" id="SSF46689">
    <property type="entry name" value="Homeodomain-like"/>
    <property type="match status" value="1"/>
</dbReference>
<dbReference type="Pfam" id="PF00440">
    <property type="entry name" value="TetR_N"/>
    <property type="match status" value="1"/>
</dbReference>